<comment type="caution">
    <text evidence="2">The sequence shown here is derived from an EMBL/GenBank/DDBJ whole genome shotgun (WGS) entry which is preliminary data.</text>
</comment>
<dbReference type="RefSeq" id="WP_183826940.1">
    <property type="nucleotide sequence ID" value="NZ_JACIGW010000005.1"/>
</dbReference>
<reference evidence="4 5" key="1">
    <citation type="submission" date="2020-08" db="EMBL/GenBank/DDBJ databases">
        <title>Genomic Encyclopedia of Type Strains, Phase IV (KMG-V): Genome sequencing to study the core and pangenomes of soil and plant-associated prokaryotes.</title>
        <authorList>
            <person name="Whitman W."/>
        </authorList>
    </citation>
    <scope>NUCLEOTIDE SEQUENCE [LARGE SCALE GENOMIC DNA]</scope>
    <source>
        <strain evidence="2 5">SEMIA 444</strain>
        <strain evidence="1 4">SEMIA 448</strain>
        <strain evidence="3 6">SEMIA 452</strain>
    </source>
</reference>
<accession>A0A7W6TJ48</accession>
<dbReference type="Proteomes" id="UP000576087">
    <property type="component" value="Unassembled WGS sequence"/>
</dbReference>
<dbReference type="EMBL" id="JACIGY010000006">
    <property type="protein sequence ID" value="MBB4413663.1"/>
    <property type="molecule type" value="Genomic_DNA"/>
</dbReference>
<sequence length="472" mass="49433">MSELLSIRPAAMRQAATRCFPSLNWNATLPWLRAITVHTARRRLINPRVVYPNWRMSGSSEASSGAGTLKVSLEYPAGVFTLANECIAVGGSAVAFPVGNLALTFNVTVPRGAKFWLRPLVNIPSGVNWTQMAGGNESNYGIASGDFMDISTSAVADHTGGGSVGAANGSLYLPMVIATEHREAAPIIFGTSRAAGGTYINDSNGNAGIECVILGRNHGYTNHAIAATLLASWNAGTHTYLGQLITAGYWTHVINEYGINDTGDTAAALAGRRTTFASWVKGLRSDIVVIGETLYPRTSSTDGYASKANQTISSQPIAEFNNLVRTGISGEDYCWDAADGLDPTREGKYPVTRNPNDASYTPTLFTAGLSGTTLTVSSVTSGPALGVGVPINATGAAPSLWIVRQLSGTAGTVGTYEVNRAHNGFPNKPALAAGTSFTTAGYTTRDGLHAEWLGAEMIVNNKGPALLDLLAA</sequence>
<evidence type="ECO:0000313" key="1">
    <source>
        <dbReference type="EMBL" id="MBB4350305.1"/>
    </source>
</evidence>
<evidence type="ECO:0000313" key="5">
    <source>
        <dbReference type="Proteomes" id="UP000524535"/>
    </source>
</evidence>
<dbReference type="Proteomes" id="UP000520770">
    <property type="component" value="Unassembled WGS sequence"/>
</dbReference>
<proteinExistence type="predicted"/>
<evidence type="ECO:0000313" key="3">
    <source>
        <dbReference type="EMBL" id="MBB4448297.1"/>
    </source>
</evidence>
<dbReference type="EMBL" id="JACIHM010000006">
    <property type="protein sequence ID" value="MBB4448297.1"/>
    <property type="molecule type" value="Genomic_DNA"/>
</dbReference>
<name>A0A7W6TJ48_9HYPH</name>
<organism evidence="2 5">
    <name type="scientific">Aliirhizobium cellulosilyticum</name>
    <dbReference type="NCBI Taxonomy" id="393664"/>
    <lineage>
        <taxon>Bacteria</taxon>
        <taxon>Pseudomonadati</taxon>
        <taxon>Pseudomonadota</taxon>
        <taxon>Alphaproteobacteria</taxon>
        <taxon>Hyphomicrobiales</taxon>
        <taxon>Rhizobiaceae</taxon>
        <taxon>Aliirhizobium</taxon>
    </lineage>
</organism>
<gene>
    <name evidence="2" type="ORF">GGE31_004191</name>
    <name evidence="1" type="ORF">GGE33_004070</name>
    <name evidence="3" type="ORF">GGE35_004134</name>
</gene>
<dbReference type="Proteomes" id="UP000524535">
    <property type="component" value="Unassembled WGS sequence"/>
</dbReference>
<keyword evidence="5" id="KW-1185">Reference proteome</keyword>
<dbReference type="EMBL" id="JACIGW010000005">
    <property type="protein sequence ID" value="MBB4350305.1"/>
    <property type="molecule type" value="Genomic_DNA"/>
</dbReference>
<evidence type="ECO:0000313" key="2">
    <source>
        <dbReference type="EMBL" id="MBB4413663.1"/>
    </source>
</evidence>
<evidence type="ECO:0000313" key="6">
    <source>
        <dbReference type="Proteomes" id="UP000576087"/>
    </source>
</evidence>
<evidence type="ECO:0000313" key="4">
    <source>
        <dbReference type="Proteomes" id="UP000520770"/>
    </source>
</evidence>
<dbReference type="AlphaFoldDB" id="A0A7W6TJ48"/>
<protein>
    <submittedName>
        <fullName evidence="2">Uncharacterized protein</fullName>
    </submittedName>
</protein>